<sequence length="104" mass="10506">MADGNEDGPSIIDSTACSSCGKEITLIHIRGKYMTIKSTAIPAALGSIGYSLGGSAGVAFWGTAYTASWPLATVGVLAGSSAVYVAGKTKDSLQCPACESDLEI</sequence>
<name>A0ABD5PBZ5_9EURY</name>
<protein>
    <submittedName>
        <fullName evidence="2">Uncharacterized protein</fullName>
    </submittedName>
</protein>
<evidence type="ECO:0000313" key="2">
    <source>
        <dbReference type="EMBL" id="MFC4357979.1"/>
    </source>
</evidence>
<evidence type="ECO:0000313" key="3">
    <source>
        <dbReference type="Proteomes" id="UP001595921"/>
    </source>
</evidence>
<gene>
    <name evidence="2" type="ORF">ACFO0N_08470</name>
</gene>
<organism evidence="2 3">
    <name type="scientific">Halobium salinum</name>
    <dbReference type="NCBI Taxonomy" id="1364940"/>
    <lineage>
        <taxon>Archaea</taxon>
        <taxon>Methanobacteriati</taxon>
        <taxon>Methanobacteriota</taxon>
        <taxon>Stenosarchaea group</taxon>
        <taxon>Halobacteria</taxon>
        <taxon>Halobacteriales</taxon>
        <taxon>Haloferacaceae</taxon>
        <taxon>Halobium</taxon>
    </lineage>
</organism>
<feature type="transmembrane region" description="Helical" evidence="1">
    <location>
        <begin position="67"/>
        <end position="86"/>
    </location>
</feature>
<keyword evidence="1" id="KW-0472">Membrane</keyword>
<keyword evidence="1" id="KW-1133">Transmembrane helix</keyword>
<feature type="transmembrane region" description="Helical" evidence="1">
    <location>
        <begin position="40"/>
        <end position="61"/>
    </location>
</feature>
<accession>A0ABD5PBZ5</accession>
<keyword evidence="3" id="KW-1185">Reference proteome</keyword>
<evidence type="ECO:0000256" key="1">
    <source>
        <dbReference type="SAM" id="Phobius"/>
    </source>
</evidence>
<dbReference type="Proteomes" id="UP001595921">
    <property type="component" value="Unassembled WGS sequence"/>
</dbReference>
<keyword evidence="1" id="KW-0812">Transmembrane</keyword>
<proteinExistence type="predicted"/>
<reference evidence="2 3" key="1">
    <citation type="journal article" date="2019" name="Int. J. Syst. Evol. Microbiol.">
        <title>The Global Catalogue of Microorganisms (GCM) 10K type strain sequencing project: providing services to taxonomists for standard genome sequencing and annotation.</title>
        <authorList>
            <consortium name="The Broad Institute Genomics Platform"/>
            <consortium name="The Broad Institute Genome Sequencing Center for Infectious Disease"/>
            <person name="Wu L."/>
            <person name="Ma J."/>
        </authorList>
    </citation>
    <scope>NUCLEOTIDE SEQUENCE [LARGE SCALE GENOMIC DNA]</scope>
    <source>
        <strain evidence="2 3">CGMCC 1.12553</strain>
    </source>
</reference>
<comment type="caution">
    <text evidence="2">The sequence shown here is derived from an EMBL/GenBank/DDBJ whole genome shotgun (WGS) entry which is preliminary data.</text>
</comment>
<dbReference type="AlphaFoldDB" id="A0ABD5PBZ5"/>
<dbReference type="RefSeq" id="WP_267624439.1">
    <property type="nucleotide sequence ID" value="NZ_JAODIW010000008.1"/>
</dbReference>
<dbReference type="EMBL" id="JBHSDS010000006">
    <property type="protein sequence ID" value="MFC4357979.1"/>
    <property type="molecule type" value="Genomic_DNA"/>
</dbReference>